<dbReference type="GO" id="GO:0016818">
    <property type="term" value="F:hydrolase activity, acting on acid anhydrides, in phosphorus-containing anhydrides"/>
    <property type="evidence" value="ECO:0007669"/>
    <property type="project" value="InterPro"/>
</dbReference>
<dbReference type="GO" id="GO:0007064">
    <property type="term" value="P:mitotic sister chromatid cohesion"/>
    <property type="evidence" value="ECO:0007669"/>
    <property type="project" value="EnsemblFungi"/>
</dbReference>
<dbReference type="GO" id="GO:0003677">
    <property type="term" value="F:DNA binding"/>
    <property type="evidence" value="ECO:0007669"/>
    <property type="project" value="InterPro"/>
</dbReference>
<evidence type="ECO:0000256" key="12">
    <source>
        <dbReference type="ARBA" id="ARBA00023235"/>
    </source>
</evidence>
<evidence type="ECO:0000256" key="4">
    <source>
        <dbReference type="ARBA" id="ARBA00017386"/>
    </source>
</evidence>
<dbReference type="EMBL" id="FQNF01000012">
    <property type="protein sequence ID" value="SGZ38771.1"/>
    <property type="molecule type" value="Genomic_DNA"/>
</dbReference>
<evidence type="ECO:0000256" key="18">
    <source>
        <dbReference type="ARBA" id="ARBA00045702"/>
    </source>
</evidence>
<accession>A0A1L0B1C6</accession>
<dbReference type="GO" id="GO:0005634">
    <property type="term" value="C:nucleus"/>
    <property type="evidence" value="ECO:0007669"/>
    <property type="project" value="TreeGrafter"/>
</dbReference>
<evidence type="ECO:0000313" key="22">
    <source>
        <dbReference type="Proteomes" id="UP000183365"/>
    </source>
</evidence>
<evidence type="ECO:0000256" key="1">
    <source>
        <dbReference type="ARBA" id="ARBA00001966"/>
    </source>
</evidence>
<reference evidence="22" key="1">
    <citation type="submission" date="2016-11" db="EMBL/GenBank/DDBJ databases">
        <authorList>
            <person name="Guldener U."/>
        </authorList>
    </citation>
    <scope>NUCLEOTIDE SEQUENCE [LARGE SCALE GENOMIC DNA]</scope>
</reference>
<dbReference type="GO" id="GO:0051536">
    <property type="term" value="F:iron-sulfur cluster binding"/>
    <property type="evidence" value="ECO:0007669"/>
    <property type="project" value="UniProtKB-KW"/>
</dbReference>
<dbReference type="PANTHER" id="PTHR11472:SF41">
    <property type="entry name" value="ATP-DEPENDENT DNA HELICASE DDX11-RELATED"/>
    <property type="match status" value="1"/>
</dbReference>
<dbReference type="InterPro" id="IPR006555">
    <property type="entry name" value="ATP-dep_Helicase_C"/>
</dbReference>
<evidence type="ECO:0000256" key="11">
    <source>
        <dbReference type="ARBA" id="ARBA00023014"/>
    </source>
</evidence>
<keyword evidence="22" id="KW-1185">Reference proteome</keyword>
<feature type="domain" description="Helicase ATP-binding" evidence="20">
    <location>
        <begin position="1"/>
        <end position="430"/>
    </location>
</feature>
<evidence type="ECO:0000313" key="21">
    <source>
        <dbReference type="EMBL" id="SGZ38771.1"/>
    </source>
</evidence>
<dbReference type="PROSITE" id="PS51193">
    <property type="entry name" value="HELICASE_ATP_BIND_2"/>
    <property type="match status" value="1"/>
</dbReference>
<dbReference type="SMART" id="SM00491">
    <property type="entry name" value="HELICc2"/>
    <property type="match status" value="1"/>
</dbReference>
<dbReference type="Gene3D" id="3.40.50.300">
    <property type="entry name" value="P-loop containing nucleotide triphosphate hydrolases"/>
    <property type="match status" value="2"/>
</dbReference>
<keyword evidence="7" id="KW-0378">Hydrolase</keyword>
<protein>
    <recommendedName>
        <fullName evidence="4">ATP-dependent DNA helicase CHL1</fullName>
        <ecNumber evidence="15">5.6.2.3</ecNumber>
    </recommendedName>
    <alternativeName>
        <fullName evidence="3">ATP-dependent DNA helicase chl1</fullName>
    </alternativeName>
    <alternativeName>
        <fullName evidence="14">Chromosome loss protein 1</fullName>
    </alternativeName>
    <alternativeName>
        <fullName evidence="16 17">DNA 5'-3' helicase CHL1</fullName>
    </alternativeName>
</protein>
<dbReference type="SMART" id="SM00488">
    <property type="entry name" value="DEXDc2"/>
    <property type="match status" value="1"/>
</dbReference>
<dbReference type="Pfam" id="PF13307">
    <property type="entry name" value="Helicase_C_2"/>
    <property type="match status" value="1"/>
</dbReference>
<evidence type="ECO:0000256" key="16">
    <source>
        <dbReference type="ARBA" id="ARBA00044998"/>
    </source>
</evidence>
<dbReference type="InterPro" id="IPR027417">
    <property type="entry name" value="P-loop_NTPase"/>
</dbReference>
<dbReference type="GO" id="GO:0031571">
    <property type="term" value="P:mitotic G1 DNA damage checkpoint signaling"/>
    <property type="evidence" value="ECO:0007669"/>
    <property type="project" value="EnsemblFungi"/>
</dbReference>
<keyword evidence="9" id="KW-0067">ATP-binding</keyword>
<evidence type="ECO:0000256" key="13">
    <source>
        <dbReference type="ARBA" id="ARBA00023306"/>
    </source>
</evidence>
<dbReference type="InterPro" id="IPR010614">
    <property type="entry name" value="RAD3-like_helicase_DEAD"/>
</dbReference>
<gene>
    <name evidence="21" type="ORF">HGUI_00971</name>
</gene>
<evidence type="ECO:0000256" key="7">
    <source>
        <dbReference type="ARBA" id="ARBA00022801"/>
    </source>
</evidence>
<organism evidence="21 22">
    <name type="scientific">Hanseniaspora guilliermondii</name>
    <dbReference type="NCBI Taxonomy" id="56406"/>
    <lineage>
        <taxon>Eukaryota</taxon>
        <taxon>Fungi</taxon>
        <taxon>Dikarya</taxon>
        <taxon>Ascomycota</taxon>
        <taxon>Saccharomycotina</taxon>
        <taxon>Saccharomycetes</taxon>
        <taxon>Saccharomycodales</taxon>
        <taxon>Saccharomycodaceae</taxon>
        <taxon>Hanseniaspora</taxon>
    </lineage>
</organism>
<dbReference type="PROSITE" id="PS00690">
    <property type="entry name" value="DEAH_ATP_HELICASE"/>
    <property type="match status" value="1"/>
</dbReference>
<dbReference type="SUPFAM" id="SSF52540">
    <property type="entry name" value="P-loop containing nucleoside triphosphate hydrolases"/>
    <property type="match status" value="2"/>
</dbReference>
<evidence type="ECO:0000256" key="3">
    <source>
        <dbReference type="ARBA" id="ARBA00016387"/>
    </source>
</evidence>
<dbReference type="Proteomes" id="UP000183365">
    <property type="component" value="Unassembled WGS sequence"/>
</dbReference>
<evidence type="ECO:0000256" key="19">
    <source>
        <dbReference type="ARBA" id="ARBA00048954"/>
    </source>
</evidence>
<dbReference type="InterPro" id="IPR002464">
    <property type="entry name" value="DNA/RNA_helicase_DEAH_CS"/>
</dbReference>
<comment type="catalytic activity">
    <reaction evidence="19">
        <text>ATP + H2O = ADP + phosphate + H(+)</text>
        <dbReference type="Rhea" id="RHEA:13065"/>
        <dbReference type="ChEBI" id="CHEBI:15377"/>
        <dbReference type="ChEBI" id="CHEBI:15378"/>
        <dbReference type="ChEBI" id="CHEBI:30616"/>
        <dbReference type="ChEBI" id="CHEBI:43474"/>
        <dbReference type="ChEBI" id="CHEBI:456216"/>
        <dbReference type="EC" id="5.6.2.3"/>
    </reaction>
</comment>
<evidence type="ECO:0000256" key="15">
    <source>
        <dbReference type="ARBA" id="ARBA00044969"/>
    </source>
</evidence>
<dbReference type="PANTHER" id="PTHR11472">
    <property type="entry name" value="DNA REPAIR DEAD HELICASE RAD3/XP-D SUBFAMILY MEMBER"/>
    <property type="match status" value="1"/>
</dbReference>
<evidence type="ECO:0000256" key="10">
    <source>
        <dbReference type="ARBA" id="ARBA00023004"/>
    </source>
</evidence>
<dbReference type="AlphaFoldDB" id="A0A1L0B1C6"/>
<evidence type="ECO:0000256" key="6">
    <source>
        <dbReference type="ARBA" id="ARBA00022741"/>
    </source>
</evidence>
<dbReference type="InterPro" id="IPR006554">
    <property type="entry name" value="Helicase-like_DEXD_c2"/>
</dbReference>
<keyword evidence="11" id="KW-0411">Iron-sulfur</keyword>
<evidence type="ECO:0000256" key="17">
    <source>
        <dbReference type="ARBA" id="ARBA00045008"/>
    </source>
</evidence>
<keyword evidence="6" id="KW-0547">Nucleotide-binding</keyword>
<dbReference type="OrthoDB" id="267079at2759"/>
<comment type="similarity">
    <text evidence="2">Belongs to the DEAD box helicase family. DEAH subfamily. DDX11/CHL1 sub-subfamily.</text>
</comment>
<keyword evidence="12" id="KW-0413">Isomerase</keyword>
<evidence type="ECO:0000256" key="5">
    <source>
        <dbReference type="ARBA" id="ARBA00022723"/>
    </source>
</evidence>
<dbReference type="EC" id="5.6.2.3" evidence="15"/>
<comment type="function">
    <text evidence="18">ATP-dependent DNA helicase important for chromosome transmission and normal cell cycle progression in G(2)/M. May have a role in changing DNA topology to allow the loading of proteins involved in maintaining sister chromatid cohesion in the vicinity of the centromeres. Has a specific role in chromosome segregation during meiosis II.</text>
</comment>
<dbReference type="GO" id="GO:0000785">
    <property type="term" value="C:chromatin"/>
    <property type="evidence" value="ECO:0007669"/>
    <property type="project" value="EnsemblFungi"/>
</dbReference>
<evidence type="ECO:0000256" key="9">
    <source>
        <dbReference type="ARBA" id="ARBA00022840"/>
    </source>
</evidence>
<keyword evidence="10" id="KW-0408">Iron</keyword>
<dbReference type="InterPro" id="IPR014013">
    <property type="entry name" value="Helic_SF1/SF2_ATP-bd_DinG/Rad3"/>
</dbReference>
<dbReference type="InterPro" id="IPR045028">
    <property type="entry name" value="DinG/Rad3-like"/>
</dbReference>
<dbReference type="GO" id="GO:0036297">
    <property type="term" value="P:interstrand cross-link repair"/>
    <property type="evidence" value="ECO:0007669"/>
    <property type="project" value="EnsemblFungi"/>
</dbReference>
<comment type="cofactor">
    <cofactor evidence="1">
        <name>[4Fe-4S] cluster</name>
        <dbReference type="ChEBI" id="CHEBI:49883"/>
    </cofactor>
</comment>
<dbReference type="GO" id="GO:0005524">
    <property type="term" value="F:ATP binding"/>
    <property type="evidence" value="ECO:0007669"/>
    <property type="project" value="UniProtKB-KW"/>
</dbReference>
<proteinExistence type="inferred from homology"/>
<keyword evidence="8" id="KW-0347">Helicase</keyword>
<keyword evidence="5" id="KW-0479">Metal-binding</keyword>
<dbReference type="GO" id="GO:0046872">
    <property type="term" value="F:metal ion binding"/>
    <property type="evidence" value="ECO:0007669"/>
    <property type="project" value="UniProtKB-KW"/>
</dbReference>
<dbReference type="Pfam" id="PF06733">
    <property type="entry name" value="DEAD_2"/>
    <property type="match status" value="1"/>
</dbReference>
<name>A0A1L0B1C6_9ASCO</name>
<evidence type="ECO:0000256" key="14">
    <source>
        <dbReference type="ARBA" id="ARBA00029709"/>
    </source>
</evidence>
<sequence length="799" mass="92844">MESFNHPYKPYETQLKLMNSIYTDLLSANNEHSTKLALYESPTGTGKTLSIICPVMTYLRDVKLSKITQSKDATDVHHDNDSFSFSDADDPDWITSSYEQNISNQALKPFEEFEESIDKFVLNGDVRSLDEQQVKRRRLGGENKSTTSTKVVKDDDDELIITTDTIEDEIASLLKRIKSSNHDGRNLSKESIPNLRQPIRIIFTSRTHSQLQQFSQQLKKVKLHSSFKNFKFSHKSILSERERVKLLPVGSKRQLCCNDRINTNTLTVEQINDKCQDLRKDNNCLYFKNLKDSSTNSITNFPTPELYKTIIDIEDLHEIGKQSKKCPYYGTKPLLETAEIITMPYQLLFMNDNTIDLANSIVIVDEAHNLVNTLIDMNRVDISLKELISIQKGIKIYMEKFEKKLAQRNMHQLNKVKNVVTDLIHYFEEEYVDKKTTNLLPFLRLNANEMIKFMETSYFPQKLQSYMIKNELVTSKTPLLFKLIKFLSILTNNKTTDGVWYFENNALKYLPYSPGINVSSVIESCSKMVLIGGTMQPFDQFDILFHNNQKTRDIFENQSIKIELGHVIPKNNILCQILPDFKFTQSLRSNQNFMTTVGKRIIKIMEKSPKGCIIFVQSYEYLNQLMMFWERTDKINGIYSQLNSLKRIFKENDSTKKNVFEEYCAMIQVKKQDSVLFAVFGGKLSEGINFDDDLARTIICLGLPYPNIFTYEMELMKKKLGTKFNDYIDNIVMRQVNQAIGRSIRHINDYAHIVLFDSRYNNSNIKSKVSKWVRDSIIEDQNFGNMLKNIENFYIDKEN</sequence>
<dbReference type="GO" id="GO:0034085">
    <property type="term" value="P:establishment of sister chromatid cohesion"/>
    <property type="evidence" value="ECO:0007669"/>
    <property type="project" value="EnsemblFungi"/>
</dbReference>
<evidence type="ECO:0000256" key="2">
    <source>
        <dbReference type="ARBA" id="ARBA00008435"/>
    </source>
</evidence>
<dbReference type="VEuPathDB" id="FungiDB:HGUI_00971"/>
<evidence type="ECO:0000256" key="8">
    <source>
        <dbReference type="ARBA" id="ARBA00022806"/>
    </source>
</evidence>
<evidence type="ECO:0000259" key="20">
    <source>
        <dbReference type="PROSITE" id="PS51193"/>
    </source>
</evidence>
<keyword evidence="13" id="KW-0131">Cell cycle</keyword>
<dbReference type="GO" id="GO:0043139">
    <property type="term" value="F:5'-3' DNA helicase activity"/>
    <property type="evidence" value="ECO:0007669"/>
    <property type="project" value="UniProtKB-EC"/>
</dbReference>